<dbReference type="SMART" id="SM00060">
    <property type="entry name" value="FN3"/>
    <property type="match status" value="2"/>
</dbReference>
<dbReference type="InterPro" id="IPR043534">
    <property type="entry name" value="EBDG/EBM"/>
</dbReference>
<dbReference type="Pfam" id="PF22666">
    <property type="entry name" value="Glyco_hydro_2_N2"/>
    <property type="match status" value="1"/>
</dbReference>
<feature type="domain" description="Fibronectin type-III" evidence="5">
    <location>
        <begin position="1069"/>
        <end position="1154"/>
    </location>
</feature>
<dbReference type="RefSeq" id="WP_380514262.1">
    <property type="nucleotide sequence ID" value="NZ_JBHEZX010000014.1"/>
</dbReference>
<comment type="similarity">
    <text evidence="1">Belongs to the glycosyl hydrolase 2 family.</text>
</comment>
<dbReference type="Gene3D" id="2.60.120.260">
    <property type="entry name" value="Galactose-binding domain-like"/>
    <property type="match status" value="2"/>
</dbReference>
<organism evidence="7 8">
    <name type="scientific">Streptacidiphilus alkalitolerans</name>
    <dbReference type="NCBI Taxonomy" id="3342712"/>
    <lineage>
        <taxon>Bacteria</taxon>
        <taxon>Bacillati</taxon>
        <taxon>Actinomycetota</taxon>
        <taxon>Actinomycetes</taxon>
        <taxon>Kitasatosporales</taxon>
        <taxon>Streptomycetaceae</taxon>
        <taxon>Streptacidiphilus</taxon>
    </lineage>
</organism>
<accession>A0ABV6VH56</accession>
<dbReference type="PANTHER" id="PTHR43536:SF1">
    <property type="entry name" value="MANNOSYLGLYCOPROTEIN ENDO-BETA-MANNOSIDASE"/>
    <property type="match status" value="1"/>
</dbReference>
<dbReference type="InterPro" id="IPR054593">
    <property type="entry name" value="Beta-mannosidase-like_N2"/>
</dbReference>
<protein>
    <submittedName>
        <fullName evidence="7">Beta-mannosidase</fullName>
    </submittedName>
</protein>
<proteinExistence type="inferred from homology"/>
<dbReference type="SUPFAM" id="SSF51445">
    <property type="entry name" value="(Trans)glycosidases"/>
    <property type="match status" value="1"/>
</dbReference>
<dbReference type="InterPro" id="IPR003961">
    <property type="entry name" value="FN3_dom"/>
</dbReference>
<dbReference type="InterPro" id="IPR041351">
    <property type="entry name" value="Ig_GlcNase"/>
</dbReference>
<evidence type="ECO:0000256" key="3">
    <source>
        <dbReference type="ARBA" id="ARBA00023295"/>
    </source>
</evidence>
<dbReference type="PANTHER" id="PTHR43536">
    <property type="entry name" value="MANNOSYLGLYCOPROTEIN ENDO-BETA-MANNOSIDASE"/>
    <property type="match status" value="1"/>
</dbReference>
<dbReference type="InterPro" id="IPR036116">
    <property type="entry name" value="FN3_sf"/>
</dbReference>
<evidence type="ECO:0000313" key="7">
    <source>
        <dbReference type="EMBL" id="MFC1413021.1"/>
    </source>
</evidence>
<evidence type="ECO:0000313" key="8">
    <source>
        <dbReference type="Proteomes" id="UP001592582"/>
    </source>
</evidence>
<comment type="caution">
    <text evidence="7">The sequence shown here is derived from an EMBL/GenBank/DDBJ whole genome shotgun (WGS) entry which is preliminary data.</text>
</comment>
<dbReference type="SUPFAM" id="SSF49303">
    <property type="entry name" value="beta-Galactosidase/glucuronidase domain"/>
    <property type="match status" value="3"/>
</dbReference>
<feature type="domain" description="Fibronectin type-III" evidence="5">
    <location>
        <begin position="973"/>
        <end position="1058"/>
    </location>
</feature>
<reference evidence="7 8" key="1">
    <citation type="submission" date="2024-09" db="EMBL/GenBank/DDBJ databases">
        <authorList>
            <person name="Lee S.D."/>
        </authorList>
    </citation>
    <scope>NUCLEOTIDE SEQUENCE [LARGE SCALE GENOMIC DNA]</scope>
    <source>
        <strain evidence="7 8">N1-1</strain>
    </source>
</reference>
<dbReference type="SUPFAM" id="SSF49785">
    <property type="entry name" value="Galactose-binding domain-like"/>
    <property type="match status" value="2"/>
</dbReference>
<dbReference type="SUPFAM" id="SSF49265">
    <property type="entry name" value="Fibronectin type III"/>
    <property type="match status" value="1"/>
</dbReference>
<sequence length="1279" mass="131600">MNVRTAQNRLVLLLLLVLALIGAAVFAGRGYGATAPLGNAGTAVNAGSVVNTAATATTAPAVTLGSAGWKVLTSATATQTGAQISTPGFSTASWLPVAADDGGGPGTEIEALLQNGACPNVFYSTNMKTCFGSMTKVGAESVAQFKVPWWYRTDFNATLQSGQYASLIVNGIVGQADVWVNGHEVATQSTVQGAYTRYTFDVTGILASGSNSLALEVYPNDPSKMLTLDDVDWNQIPPDNNTGIQFPVQLQVTNALSIANAHVVESNNAGLTSSALTVKASVSNHSSASQTGTVAAVVTAPAGGAAPITVQQNVTVPANSTQTVTFAPSGYPGLTISQPQVWWPYQMGAQPLYTLSASVAQGGTVSNSTSGTFGIRSTSSAIIGKSTLAPDGARQFSVNGVPFVARGGGFAEDLFLHYDAADIAKQVAILKNLGVNMLRLEGHFMPDDFYQQMDAAGIMIYSGYQCCDAWEGSISGQTLTVATNSALTVAQNEVDHPSVVAFSWSDNAPGSADESATLAQFKAADFNVPVVSSAEENPGPTLGASGQKEGPYDYVPPNYWYDTTHGDAGDSQTNAGGSWGFDTEESAGDTIPTQDSMNRFLSPADQNALWQSPGTNQYHANYETGTGDYKFGTVTLFDKALSARYGAPTSLANYVEEAQVQNYENTRAQFEAFMAHSTNTPTPSTGTIYWQLNKGWPSVLWDLYNEDGDQAGSFYGAKKANEPLHALYTQDNGTVVLDNIGSATQSGVSVEAKVYSLAGAVLDDQTASGISLAGQQVRTAVLTPKVPNGSTAQTYFVELTLRQGSTVVDRNVYWQSTQKDAVNWSSTIDHPAAVLTTYANLQGLNSLAASTIRATAVSQAQAGPNGADTVTNVTLTNTSTTPTVGFFLRTDVRRGTASGAEASGDNQLPSALWSDNDITLWPGESQTVSVSYKSSDLAGATPVISVSGWNAAKQDVAAPLGGGGGGDTQAPSVPANLRTTSVASGSVALAWDASTDNTGVTGYDVYRDGALLTTVTGTTATDSTVAASTGYSYTVKAHDAAGNASAASTALAVTTPAGGGGGDTQPPTVPANLRTTSVASGSVALAWDASTDNTGVTGYDVYRDGALLTTVTGTTATDSTVAPSTSYLYAVRAHDAAGNSSASGTALSVTTPAAPGGNKSYEAEAATLAGGTTITSCAHCSGGKKLSYLGNGGTATFTGITEPAAGSYTMTVYFMSVGQARSAVVTVNGTSQTVNFPETPDYNTVVIKTVTVQLKAGSGNTIEFSNPSAGAPNLDRIVV</sequence>
<dbReference type="InterPro" id="IPR013783">
    <property type="entry name" value="Ig-like_fold"/>
</dbReference>
<dbReference type="PROSITE" id="PS51175">
    <property type="entry name" value="CBM6"/>
    <property type="match status" value="1"/>
</dbReference>
<name>A0ABV6VH56_9ACTN</name>
<keyword evidence="4" id="KW-0119">Carbohydrate metabolism</keyword>
<keyword evidence="2" id="KW-0378">Hydrolase</keyword>
<dbReference type="EMBL" id="JBHEZX010000014">
    <property type="protein sequence ID" value="MFC1413021.1"/>
    <property type="molecule type" value="Genomic_DNA"/>
</dbReference>
<dbReference type="CDD" id="cd04081">
    <property type="entry name" value="CBM35_galactosidase-like"/>
    <property type="match status" value="1"/>
</dbReference>
<keyword evidence="3" id="KW-0326">Glycosidase</keyword>
<dbReference type="InterPro" id="IPR006102">
    <property type="entry name" value="Ig-like_GH2"/>
</dbReference>
<keyword evidence="4" id="KW-0624">Polysaccharide degradation</keyword>
<evidence type="ECO:0000259" key="6">
    <source>
        <dbReference type="PROSITE" id="PS51175"/>
    </source>
</evidence>
<gene>
    <name evidence="7" type="ORF">ACEZDG_27520</name>
</gene>
<evidence type="ECO:0000259" key="5">
    <source>
        <dbReference type="PROSITE" id="PS50853"/>
    </source>
</evidence>
<dbReference type="InterPro" id="IPR036156">
    <property type="entry name" value="Beta-gal/glucu_dom_sf"/>
</dbReference>
<dbReference type="PROSITE" id="PS50853">
    <property type="entry name" value="FN3"/>
    <property type="match status" value="2"/>
</dbReference>
<dbReference type="Gene3D" id="3.20.20.80">
    <property type="entry name" value="Glycosidases"/>
    <property type="match status" value="1"/>
</dbReference>
<feature type="domain" description="CBM6" evidence="6">
    <location>
        <begin position="1159"/>
        <end position="1279"/>
    </location>
</feature>
<dbReference type="Pfam" id="PF00703">
    <property type="entry name" value="Glyco_hydro_2"/>
    <property type="match status" value="1"/>
</dbReference>
<dbReference type="InterPro" id="IPR017853">
    <property type="entry name" value="GH"/>
</dbReference>
<evidence type="ECO:0000256" key="1">
    <source>
        <dbReference type="ARBA" id="ARBA00007401"/>
    </source>
</evidence>
<dbReference type="Gene3D" id="2.60.40.10">
    <property type="entry name" value="Immunoglobulins"/>
    <property type="match status" value="5"/>
</dbReference>
<dbReference type="Pfam" id="PF18368">
    <property type="entry name" value="Ig_GlcNase"/>
    <property type="match status" value="1"/>
</dbReference>
<keyword evidence="8" id="KW-1185">Reference proteome</keyword>
<evidence type="ECO:0000256" key="4">
    <source>
        <dbReference type="ARBA" id="ARBA00023326"/>
    </source>
</evidence>
<dbReference type="Proteomes" id="UP001592582">
    <property type="component" value="Unassembled WGS sequence"/>
</dbReference>
<evidence type="ECO:0000256" key="2">
    <source>
        <dbReference type="ARBA" id="ARBA00022801"/>
    </source>
</evidence>
<dbReference type="CDD" id="cd00063">
    <property type="entry name" value="FN3"/>
    <property type="match status" value="2"/>
</dbReference>
<dbReference type="InterPro" id="IPR005084">
    <property type="entry name" value="CBM6"/>
</dbReference>
<dbReference type="InterPro" id="IPR008979">
    <property type="entry name" value="Galactose-bd-like_sf"/>
</dbReference>